<dbReference type="EMBL" id="QGKX02000004">
    <property type="protein sequence ID" value="KAF3603699.1"/>
    <property type="molecule type" value="Genomic_DNA"/>
</dbReference>
<accession>A0A8S9SRU8</accession>
<dbReference type="AlphaFoldDB" id="A0A8S9SRU8"/>
<organism evidence="1 2">
    <name type="scientific">Brassica cretica</name>
    <name type="common">Mustard</name>
    <dbReference type="NCBI Taxonomy" id="69181"/>
    <lineage>
        <taxon>Eukaryota</taxon>
        <taxon>Viridiplantae</taxon>
        <taxon>Streptophyta</taxon>
        <taxon>Embryophyta</taxon>
        <taxon>Tracheophyta</taxon>
        <taxon>Spermatophyta</taxon>
        <taxon>Magnoliopsida</taxon>
        <taxon>eudicotyledons</taxon>
        <taxon>Gunneridae</taxon>
        <taxon>Pentapetalae</taxon>
        <taxon>rosids</taxon>
        <taxon>malvids</taxon>
        <taxon>Brassicales</taxon>
        <taxon>Brassicaceae</taxon>
        <taxon>Brassiceae</taxon>
        <taxon>Brassica</taxon>
    </lineage>
</organism>
<sequence>MHVSNNVKADVQVVLQNDDIFEQAKLMFVDDPKYKGGWKFDYLWNNIKNLEKFNDTYAKKVSNSCGFGDTNSASDSATQESPEISIRTDTRVVEWYGGFGKVLSTWGSKPTKLWFTGLCSHAARVSNFHCEQPSLLGTGGQTPKESVVALPTSYGVAAKVV</sequence>
<comment type="caution">
    <text evidence="1">The sequence shown here is derived from an EMBL/GenBank/DDBJ whole genome shotgun (WGS) entry which is preliminary data.</text>
</comment>
<name>A0A8S9SRU8_BRACR</name>
<evidence type="ECO:0000313" key="1">
    <source>
        <dbReference type="EMBL" id="KAF3603699.1"/>
    </source>
</evidence>
<protein>
    <submittedName>
        <fullName evidence="1">Uncharacterized protein</fullName>
    </submittedName>
</protein>
<proteinExistence type="predicted"/>
<reference evidence="1" key="1">
    <citation type="submission" date="2019-12" db="EMBL/GenBank/DDBJ databases">
        <title>Genome sequencing and annotation of Brassica cretica.</title>
        <authorList>
            <person name="Studholme D.J."/>
            <person name="Sarris P."/>
        </authorList>
    </citation>
    <scope>NUCLEOTIDE SEQUENCE</scope>
    <source>
        <strain evidence="1">PFS-109/04</strain>
        <tissue evidence="1">Leaf</tissue>
    </source>
</reference>
<evidence type="ECO:0000313" key="2">
    <source>
        <dbReference type="Proteomes" id="UP000712600"/>
    </source>
</evidence>
<gene>
    <name evidence="1" type="ORF">F2Q69_00036889</name>
</gene>
<dbReference type="Proteomes" id="UP000712600">
    <property type="component" value="Unassembled WGS sequence"/>
</dbReference>